<dbReference type="InterPro" id="IPR036938">
    <property type="entry name" value="PAP2/HPO_sf"/>
</dbReference>
<accession>A0A6B3LZG2</accession>
<dbReference type="CDD" id="cd03394">
    <property type="entry name" value="PAP2_like_5"/>
    <property type="match status" value="1"/>
</dbReference>
<dbReference type="Pfam" id="PF01569">
    <property type="entry name" value="PAP2"/>
    <property type="match status" value="1"/>
</dbReference>
<proteinExistence type="predicted"/>
<gene>
    <name evidence="2" type="ORF">GXP69_15225</name>
</gene>
<dbReference type="Gene3D" id="1.20.144.10">
    <property type="entry name" value="Phosphatidic acid phosphatase type 2/haloperoxidase"/>
    <property type="match status" value="1"/>
</dbReference>
<dbReference type="SUPFAM" id="SSF48317">
    <property type="entry name" value="Acid phosphatase/Vanadium-dependent haloperoxidase"/>
    <property type="match status" value="1"/>
</dbReference>
<keyword evidence="3" id="KW-1185">Reference proteome</keyword>
<dbReference type="AlphaFoldDB" id="A0A6B3LZG2"/>
<dbReference type="RefSeq" id="WP_163915951.1">
    <property type="nucleotide sequence ID" value="NZ_JAAGWD010000007.1"/>
</dbReference>
<evidence type="ECO:0000259" key="1">
    <source>
        <dbReference type="SMART" id="SM00014"/>
    </source>
</evidence>
<name>A0A6B3LZG2_9BACT</name>
<comment type="caution">
    <text evidence="2">The sequence shown here is derived from an EMBL/GenBank/DDBJ whole genome shotgun (WGS) entry which is preliminary data.</text>
</comment>
<dbReference type="SMART" id="SM00014">
    <property type="entry name" value="acidPPc"/>
    <property type="match status" value="1"/>
</dbReference>
<dbReference type="EMBL" id="JAAGWD010000007">
    <property type="protein sequence ID" value="NEM99050.1"/>
    <property type="molecule type" value="Genomic_DNA"/>
</dbReference>
<organism evidence="2 3">
    <name type="scientific">Pontibacter burrus</name>
    <dbReference type="NCBI Taxonomy" id="2704466"/>
    <lineage>
        <taxon>Bacteria</taxon>
        <taxon>Pseudomonadati</taxon>
        <taxon>Bacteroidota</taxon>
        <taxon>Cytophagia</taxon>
        <taxon>Cytophagales</taxon>
        <taxon>Hymenobacteraceae</taxon>
        <taxon>Pontibacter</taxon>
    </lineage>
</organism>
<feature type="domain" description="Phosphatidic acid phosphatase type 2/haloperoxidase" evidence="1">
    <location>
        <begin position="123"/>
        <end position="225"/>
    </location>
</feature>
<sequence>MKYILKTWMVFTLLLGMNYHPLLAQETDTLRKYERSRSVSLRVPFYKSKLFKASIIPAILIGYGVSTIKDNGIYSSYDMRDDVLRHNPDFNSGLDNALLLAPYVELAVVNLLQVKSNNDFVNTALVTLKAEAVMAVLVFGLKEITNLERPNGEDDKSMPSGHTAQAFLAASIVHTELRHRSQWYGIGAYGIATSVGALRVLKNKHWQSDVFVGAGIGILSSHLSYLSHRNRWGRKPFTLIPTYNAHAAGLALFINLDELQYKRKVPATHAPDFRLSSTATTGMTFPLKANYSMP</sequence>
<reference evidence="2 3" key="1">
    <citation type="submission" date="2020-02" db="EMBL/GenBank/DDBJ databases">
        <authorList>
            <person name="Kim M.K."/>
        </authorList>
    </citation>
    <scope>NUCLEOTIDE SEQUENCE [LARGE SCALE GENOMIC DNA]</scope>
    <source>
        <strain evidence="2 3">BT327</strain>
    </source>
</reference>
<evidence type="ECO:0000313" key="2">
    <source>
        <dbReference type="EMBL" id="NEM99050.1"/>
    </source>
</evidence>
<evidence type="ECO:0000313" key="3">
    <source>
        <dbReference type="Proteomes" id="UP000474777"/>
    </source>
</evidence>
<protein>
    <submittedName>
        <fullName evidence="2">Phosphatase PAP2 family protein</fullName>
    </submittedName>
</protein>
<dbReference type="Proteomes" id="UP000474777">
    <property type="component" value="Unassembled WGS sequence"/>
</dbReference>
<dbReference type="InterPro" id="IPR000326">
    <property type="entry name" value="PAP2/HPO"/>
</dbReference>